<dbReference type="PANTHER" id="PTHR35372:SF2">
    <property type="entry name" value="SF3 HELICASE DOMAIN-CONTAINING PROTEIN"/>
    <property type="match status" value="1"/>
</dbReference>
<dbReference type="PANTHER" id="PTHR35372">
    <property type="entry name" value="ATP BINDING PROTEIN-RELATED"/>
    <property type="match status" value="1"/>
</dbReference>
<gene>
    <name evidence="5" type="ORF">P7D69_16885</name>
</gene>
<proteinExistence type="predicted"/>
<dbReference type="GO" id="GO:0016787">
    <property type="term" value="F:hydrolase activity"/>
    <property type="evidence" value="ECO:0007669"/>
    <property type="project" value="UniProtKB-KW"/>
</dbReference>
<evidence type="ECO:0000256" key="2">
    <source>
        <dbReference type="ARBA" id="ARBA00022801"/>
    </source>
</evidence>
<dbReference type="InterPro" id="IPR006500">
    <property type="entry name" value="Helicase_put_C_phage/plasmid"/>
</dbReference>
<dbReference type="PROSITE" id="PS51206">
    <property type="entry name" value="SF3_HELICASE_1"/>
    <property type="match status" value="1"/>
</dbReference>
<dbReference type="SUPFAM" id="SSF52540">
    <property type="entry name" value="P-loop containing nucleoside triphosphate hydrolases"/>
    <property type="match status" value="1"/>
</dbReference>
<dbReference type="InterPro" id="IPR014818">
    <property type="entry name" value="Phage/plasmid_primase_P4_C"/>
</dbReference>
<accession>A0AAW8TDY1</accession>
<dbReference type="InterPro" id="IPR027417">
    <property type="entry name" value="P-loop_NTPase"/>
</dbReference>
<dbReference type="InterPro" id="IPR051620">
    <property type="entry name" value="ORF904-like_C"/>
</dbReference>
<protein>
    <submittedName>
        <fullName evidence="5">Phage/plasmid primase, P4 family</fullName>
    </submittedName>
</protein>
<keyword evidence="1" id="KW-0547">Nucleotide-binding</keyword>
<dbReference type="InterPro" id="IPR014015">
    <property type="entry name" value="Helicase_SF3_DNA-vir"/>
</dbReference>
<dbReference type="Gene3D" id="3.40.50.300">
    <property type="entry name" value="P-loop containing nucleotide triphosphate hydrolases"/>
    <property type="match status" value="1"/>
</dbReference>
<dbReference type="Proteomes" id="UP001254770">
    <property type="component" value="Unassembled WGS sequence"/>
</dbReference>
<evidence type="ECO:0000256" key="1">
    <source>
        <dbReference type="ARBA" id="ARBA00022741"/>
    </source>
</evidence>
<name>A0AAW8TDY1_9ENTE</name>
<dbReference type="Pfam" id="PF08706">
    <property type="entry name" value="D5_N"/>
    <property type="match status" value="1"/>
</dbReference>
<evidence type="ECO:0000313" key="6">
    <source>
        <dbReference type="Proteomes" id="UP001254770"/>
    </source>
</evidence>
<organism evidence="5 6">
    <name type="scientific">Enterococcus raffinosus</name>
    <dbReference type="NCBI Taxonomy" id="71452"/>
    <lineage>
        <taxon>Bacteria</taxon>
        <taxon>Bacillati</taxon>
        <taxon>Bacillota</taxon>
        <taxon>Bacilli</taxon>
        <taxon>Lactobacillales</taxon>
        <taxon>Enterococcaceae</taxon>
        <taxon>Enterococcus</taxon>
    </lineage>
</organism>
<sequence length="463" mass="53792">MSNLVELQDLQKKKQQSNKDLPNWIYYDENGTMKVNAQKLGYEVMKEVPMIRASELSFGARFDKSIGAWRLDSLNDYLEGYITKKLESVGKWSQQKLNETKKFIFIKIYDSSMKENPFNSSKPYLANFKNGTYNIKTGELKPHDIKDYILQSQEYAIDPDDRTYPIKTVTWLNDLTGDKDSVIYLMELIGYCFYRSYAPFQCITILQGSGENGKSTFLNILTKILGQNNVSNMTLQDLGNKQNRFASSNLYQKLANLFADIDAEFIKSTGLLKALTGGDRLSAEQKGKDAFMFINFAKLIFSANELPPFSDFTVGFNRRLYVVPFDCVIDEAFKQKHDLKAIEDEIPLFTVECMQAFYEALQRGELTVSAKMKEAKDKWLKESNHVLRFIEELCDVDMESKEGDSSKMIYEEYRDFCYRESLRELSQPRFTKQLEKMGIYKNNARQNGTRVWRYVHLKMKYSL</sequence>
<evidence type="ECO:0000313" key="5">
    <source>
        <dbReference type="EMBL" id="MDT2546026.1"/>
    </source>
</evidence>
<keyword evidence="3" id="KW-0067">ATP-binding</keyword>
<evidence type="ECO:0000256" key="3">
    <source>
        <dbReference type="ARBA" id="ARBA00022840"/>
    </source>
</evidence>
<dbReference type="InterPro" id="IPR045455">
    <property type="entry name" value="NrS-1_pol-like_helicase"/>
</dbReference>
<dbReference type="GO" id="GO:0004386">
    <property type="term" value="F:helicase activity"/>
    <property type="evidence" value="ECO:0007669"/>
    <property type="project" value="UniProtKB-KW"/>
</dbReference>
<comment type="caution">
    <text evidence="5">The sequence shown here is derived from an EMBL/GenBank/DDBJ whole genome shotgun (WGS) entry which is preliminary data.</text>
</comment>
<dbReference type="EMBL" id="JARPXL010000021">
    <property type="protein sequence ID" value="MDT2546026.1"/>
    <property type="molecule type" value="Genomic_DNA"/>
</dbReference>
<reference evidence="5" key="1">
    <citation type="submission" date="2023-03" db="EMBL/GenBank/DDBJ databases">
        <authorList>
            <person name="Shen W."/>
            <person name="Cai J."/>
        </authorList>
    </citation>
    <scope>NUCLEOTIDE SEQUENCE</scope>
    <source>
        <strain evidence="5">Y15</strain>
    </source>
</reference>
<keyword evidence="2" id="KW-0378">Hydrolase</keyword>
<dbReference type="RefSeq" id="WP_311816865.1">
    <property type="nucleotide sequence ID" value="NZ_JARPXG010000022.1"/>
</dbReference>
<dbReference type="NCBIfam" id="TIGR01613">
    <property type="entry name" value="primase_Cterm"/>
    <property type="match status" value="1"/>
</dbReference>
<feature type="domain" description="SF3 helicase" evidence="4">
    <location>
        <begin position="180"/>
        <end position="338"/>
    </location>
</feature>
<dbReference type="GO" id="GO:0005524">
    <property type="term" value="F:ATP binding"/>
    <property type="evidence" value="ECO:0007669"/>
    <property type="project" value="UniProtKB-KW"/>
</dbReference>
<dbReference type="Pfam" id="PF19263">
    <property type="entry name" value="DUF5906"/>
    <property type="match status" value="1"/>
</dbReference>
<evidence type="ECO:0000259" key="4">
    <source>
        <dbReference type="PROSITE" id="PS51206"/>
    </source>
</evidence>
<dbReference type="AlphaFoldDB" id="A0AAW8TDY1"/>